<proteinExistence type="predicted"/>
<protein>
    <recommendedName>
        <fullName evidence="4">Transmembrane protein</fullName>
    </recommendedName>
</protein>
<organism evidence="2 3">
    <name type="scientific">Paramecium primaurelia</name>
    <dbReference type="NCBI Taxonomy" id="5886"/>
    <lineage>
        <taxon>Eukaryota</taxon>
        <taxon>Sar</taxon>
        <taxon>Alveolata</taxon>
        <taxon>Ciliophora</taxon>
        <taxon>Intramacronucleata</taxon>
        <taxon>Oligohymenophorea</taxon>
        <taxon>Peniculida</taxon>
        <taxon>Parameciidae</taxon>
        <taxon>Paramecium</taxon>
    </lineage>
</organism>
<evidence type="ECO:0000256" key="1">
    <source>
        <dbReference type="SAM" id="SignalP"/>
    </source>
</evidence>
<evidence type="ECO:0008006" key="4">
    <source>
        <dbReference type="Google" id="ProtNLM"/>
    </source>
</evidence>
<comment type="caution">
    <text evidence="2">The sequence shown here is derived from an EMBL/GenBank/DDBJ whole genome shotgun (WGS) entry which is preliminary data.</text>
</comment>
<dbReference type="AlphaFoldDB" id="A0A8S1MM19"/>
<keyword evidence="1" id="KW-0732">Signal</keyword>
<dbReference type="OMA" id="IQINQEM"/>
<dbReference type="Proteomes" id="UP000688137">
    <property type="component" value="Unassembled WGS sequence"/>
</dbReference>
<dbReference type="EMBL" id="CAJJDM010000063">
    <property type="protein sequence ID" value="CAD8079451.1"/>
    <property type="molecule type" value="Genomic_DNA"/>
</dbReference>
<name>A0A8S1MM19_PARPR</name>
<evidence type="ECO:0000313" key="2">
    <source>
        <dbReference type="EMBL" id="CAD8079451.1"/>
    </source>
</evidence>
<reference evidence="2" key="1">
    <citation type="submission" date="2021-01" db="EMBL/GenBank/DDBJ databases">
        <authorList>
            <consortium name="Genoscope - CEA"/>
            <person name="William W."/>
        </authorList>
    </citation>
    <scope>NUCLEOTIDE SEQUENCE</scope>
</reference>
<evidence type="ECO:0000313" key="3">
    <source>
        <dbReference type="Proteomes" id="UP000688137"/>
    </source>
</evidence>
<accession>A0A8S1MM19</accession>
<feature type="chain" id="PRO_5035723402" description="Transmembrane protein" evidence="1">
    <location>
        <begin position="16"/>
        <end position="242"/>
    </location>
</feature>
<feature type="signal peptide" evidence="1">
    <location>
        <begin position="1"/>
        <end position="15"/>
    </location>
</feature>
<sequence length="242" mass="28022">MKLFILFFIFSCYSSMNIEVLVSKLEIQEILKAYLMKISIQNLSIQINQEMSLVFGNLLTKNLAISDLTFNEDLIKIDLIQDPKSMKVFIWLDSFALKLDVDINTKVGLNYQTQLNLEVYGLQLEATLLLQKNQISLQNEKLDNFSIKSMRLKQGSGQIENIIKGALNQLINLFKNLMNQKCTNKIIQFFKQEKWKKLVPSYISQIKELEVMDSENLQLKFSLDNSEIVSKISSIRSTQDFD</sequence>
<gene>
    <name evidence="2" type="ORF">PPRIM_AZ9-3.1.T0620031</name>
</gene>
<keyword evidence="3" id="KW-1185">Reference proteome</keyword>